<organism evidence="1 2">
    <name type="scientific">Parasponia andersonii</name>
    <name type="common">Sponia andersonii</name>
    <dbReference type="NCBI Taxonomy" id="3476"/>
    <lineage>
        <taxon>Eukaryota</taxon>
        <taxon>Viridiplantae</taxon>
        <taxon>Streptophyta</taxon>
        <taxon>Embryophyta</taxon>
        <taxon>Tracheophyta</taxon>
        <taxon>Spermatophyta</taxon>
        <taxon>Magnoliopsida</taxon>
        <taxon>eudicotyledons</taxon>
        <taxon>Gunneridae</taxon>
        <taxon>Pentapetalae</taxon>
        <taxon>rosids</taxon>
        <taxon>fabids</taxon>
        <taxon>Rosales</taxon>
        <taxon>Cannabaceae</taxon>
        <taxon>Parasponia</taxon>
    </lineage>
</organism>
<dbReference type="Proteomes" id="UP000237105">
    <property type="component" value="Unassembled WGS sequence"/>
</dbReference>
<dbReference type="OrthoDB" id="10482460at2759"/>
<comment type="caution">
    <text evidence="1">The sequence shown here is derived from an EMBL/GenBank/DDBJ whole genome shotgun (WGS) entry which is preliminary data.</text>
</comment>
<proteinExistence type="predicted"/>
<keyword evidence="2" id="KW-1185">Reference proteome</keyword>
<accession>A0A2P5CKB6</accession>
<sequence>MTFKKTESRNGLVAAVALRKLGSALVKSRKLQLGGPASKWLKEFMFVNIFPIILHESLCSAFERLEFHGVKPTSGL</sequence>
<protein>
    <submittedName>
        <fullName evidence="1">Uncharacterized protein</fullName>
    </submittedName>
</protein>
<gene>
    <name evidence="1" type="ORF">PanWU01x14_146080</name>
</gene>
<dbReference type="AlphaFoldDB" id="A0A2P5CKB6"/>
<evidence type="ECO:0000313" key="1">
    <source>
        <dbReference type="EMBL" id="PON61488.1"/>
    </source>
</evidence>
<name>A0A2P5CKB6_PARAD</name>
<evidence type="ECO:0000313" key="2">
    <source>
        <dbReference type="Proteomes" id="UP000237105"/>
    </source>
</evidence>
<dbReference type="EMBL" id="JXTB01000121">
    <property type="protein sequence ID" value="PON61488.1"/>
    <property type="molecule type" value="Genomic_DNA"/>
</dbReference>
<reference evidence="2" key="1">
    <citation type="submission" date="2016-06" db="EMBL/GenBank/DDBJ databases">
        <title>Parallel loss of symbiosis genes in relatives of nitrogen-fixing non-legume Parasponia.</title>
        <authorList>
            <person name="Van Velzen R."/>
            <person name="Holmer R."/>
            <person name="Bu F."/>
            <person name="Rutten L."/>
            <person name="Van Zeijl A."/>
            <person name="Liu W."/>
            <person name="Santuari L."/>
            <person name="Cao Q."/>
            <person name="Sharma T."/>
            <person name="Shen D."/>
            <person name="Roswanjaya Y."/>
            <person name="Wardhani T."/>
            <person name="Kalhor M.S."/>
            <person name="Jansen J."/>
            <person name="Van den Hoogen J."/>
            <person name="Gungor B."/>
            <person name="Hartog M."/>
            <person name="Hontelez J."/>
            <person name="Verver J."/>
            <person name="Yang W.-C."/>
            <person name="Schijlen E."/>
            <person name="Repin R."/>
            <person name="Schilthuizen M."/>
            <person name="Schranz E."/>
            <person name="Heidstra R."/>
            <person name="Miyata K."/>
            <person name="Fedorova E."/>
            <person name="Kohlen W."/>
            <person name="Bisseling T."/>
            <person name="Smit S."/>
            <person name="Geurts R."/>
        </authorList>
    </citation>
    <scope>NUCLEOTIDE SEQUENCE [LARGE SCALE GENOMIC DNA]</scope>
    <source>
        <strain evidence="2">cv. WU1-14</strain>
    </source>
</reference>